<sequence>MCANDRRELRAGFTKTFGVGVPAEFEAYLAAHPKGVENGYGPRLWNTEAIQGETDERDLASKGVCIIGASDDVSNILLRARDGKLFIVDSMDHTTVDAWFSGVDSLIGLLNLE</sequence>
<name>A0ABR7Q2N8_9BURK</name>
<evidence type="ECO:0008006" key="3">
    <source>
        <dbReference type="Google" id="ProtNLM"/>
    </source>
</evidence>
<protein>
    <recommendedName>
        <fullName evidence="3">SMI1/KNR4 family protein</fullName>
    </recommendedName>
</protein>
<organism evidence="1 2">
    <name type="scientific">Paraburkholderia podalyriae</name>
    <dbReference type="NCBI Taxonomy" id="1938811"/>
    <lineage>
        <taxon>Bacteria</taxon>
        <taxon>Pseudomonadati</taxon>
        <taxon>Pseudomonadota</taxon>
        <taxon>Betaproteobacteria</taxon>
        <taxon>Burkholderiales</taxon>
        <taxon>Burkholderiaceae</taxon>
        <taxon>Paraburkholderia</taxon>
    </lineage>
</organism>
<dbReference type="RefSeq" id="WP_187639592.1">
    <property type="nucleotide sequence ID" value="NZ_VZQQ01000149.1"/>
</dbReference>
<keyword evidence="2" id="KW-1185">Reference proteome</keyword>
<accession>A0ABR7Q2N8</accession>
<evidence type="ECO:0000313" key="2">
    <source>
        <dbReference type="Proteomes" id="UP000736373"/>
    </source>
</evidence>
<dbReference type="Proteomes" id="UP000736373">
    <property type="component" value="Unassembled WGS sequence"/>
</dbReference>
<evidence type="ECO:0000313" key="1">
    <source>
        <dbReference type="EMBL" id="MBC8752763.1"/>
    </source>
</evidence>
<comment type="caution">
    <text evidence="1">The sequence shown here is derived from an EMBL/GenBank/DDBJ whole genome shotgun (WGS) entry which is preliminary data.</text>
</comment>
<gene>
    <name evidence="1" type="ORF">F6X42_42405</name>
</gene>
<reference evidence="1 2" key="1">
    <citation type="submission" date="2019-09" db="EMBL/GenBank/DDBJ databases">
        <title>Paraburkholderia podalyriae sp. nov., A South African Podalyria-associated rhizobium.</title>
        <authorList>
            <person name="Mavima L."/>
            <person name="Beukes C.W."/>
            <person name="Palmer M."/>
            <person name="De Meyer S.E."/>
            <person name="James E.K."/>
            <person name="Maluk M."/>
            <person name="Avontuur J.R."/>
            <person name="Chan W.Y."/>
            <person name="Venter S.N."/>
            <person name="Steenkamp E.T."/>
        </authorList>
    </citation>
    <scope>NUCLEOTIDE SEQUENCE [LARGE SCALE GENOMIC DNA]</scope>
    <source>
        <strain evidence="1 2">WC7.3b</strain>
    </source>
</reference>
<dbReference type="EMBL" id="VZQQ01000149">
    <property type="protein sequence ID" value="MBC8752763.1"/>
    <property type="molecule type" value="Genomic_DNA"/>
</dbReference>
<proteinExistence type="predicted"/>